<dbReference type="Gene3D" id="2.70.70.10">
    <property type="entry name" value="Glucose Permease (Domain IIA)"/>
    <property type="match status" value="1"/>
</dbReference>
<dbReference type="CDD" id="cd12797">
    <property type="entry name" value="M23_peptidase"/>
    <property type="match status" value="1"/>
</dbReference>
<dbReference type="Pfam" id="PF01476">
    <property type="entry name" value="LysM"/>
    <property type="match status" value="1"/>
</dbReference>
<evidence type="ECO:0000259" key="4">
    <source>
        <dbReference type="PROSITE" id="PS51782"/>
    </source>
</evidence>
<dbReference type="InterPro" id="IPR050570">
    <property type="entry name" value="Cell_wall_metabolism_enzyme"/>
</dbReference>
<dbReference type="Gene3D" id="3.10.350.10">
    <property type="entry name" value="LysM domain"/>
    <property type="match status" value="1"/>
</dbReference>
<keyword evidence="6" id="KW-1185">Reference proteome</keyword>
<dbReference type="GO" id="GO:0004222">
    <property type="term" value="F:metalloendopeptidase activity"/>
    <property type="evidence" value="ECO:0007669"/>
    <property type="project" value="TreeGrafter"/>
</dbReference>
<organism evidence="5 6">
    <name type="scientific">Piscibacillus halophilus</name>
    <dbReference type="NCBI Taxonomy" id="571933"/>
    <lineage>
        <taxon>Bacteria</taxon>
        <taxon>Bacillati</taxon>
        <taxon>Bacillota</taxon>
        <taxon>Bacilli</taxon>
        <taxon>Bacillales</taxon>
        <taxon>Bacillaceae</taxon>
        <taxon>Piscibacillus</taxon>
    </lineage>
</organism>
<dbReference type="SMART" id="SM01208">
    <property type="entry name" value="G5"/>
    <property type="match status" value="1"/>
</dbReference>
<accession>A0A1H9CYN9</accession>
<evidence type="ECO:0000259" key="3">
    <source>
        <dbReference type="PROSITE" id="PS51109"/>
    </source>
</evidence>
<evidence type="ECO:0000256" key="1">
    <source>
        <dbReference type="ARBA" id="ARBA00022729"/>
    </source>
</evidence>
<keyword evidence="5" id="KW-0378">Hydrolase</keyword>
<name>A0A1H9CYN9_9BACI</name>
<dbReference type="EMBL" id="FOES01000006">
    <property type="protein sequence ID" value="SEQ06346.1"/>
    <property type="molecule type" value="Genomic_DNA"/>
</dbReference>
<dbReference type="SUPFAM" id="SSF51261">
    <property type="entry name" value="Duplicated hybrid motif"/>
    <property type="match status" value="1"/>
</dbReference>
<sequence length="512" mass="56733">MKQLMGRFKDSVKRFRNVSILKMTLLITCLGMGVAFGTVYADSLDESFVEVHHVYVDSEYVGTVKDKEEVESFIETKEEEAESEYDGVDLTPEQKVTYISEVVFTPSDEADLVLDQLEDNLTFNATAIKLQMKDQVIGYVNDLETANKAINNVVNKYLPDELDQEIEFLKMEDDEIVSPILSHLPSGEANQSESDEEDEEEPTLRLEDGSVVLDIGLTENMIVVKEGVDPTKLLTVEQLQKMLERGTKGETVHTIQESEVLSQVASKYDLSYEELLDMNPDLDEDSVVQIGQEVKVEADQPFINVSYTVEKSEEESINYKTVTKNTKTLDKGESKVDQEGKKGVKEITYRVTTKNNEVIKKEKIDEEVIKEPQDEIILKGTREVPSKGTGSLAKPTVGGFITSHMGPRWGSYHKGIDISGVSNRTIKAADNGVVTFAGSDGAYGNKIIIDHKNGLKTVYAHLSSISVSNGQTVKQGQQIGVMGSTGSSTGTHLHFEVIKNGSQVNPTNYVSY</sequence>
<dbReference type="InterPro" id="IPR018392">
    <property type="entry name" value="LysM"/>
</dbReference>
<dbReference type="SMART" id="SM00257">
    <property type="entry name" value="LysM"/>
    <property type="match status" value="1"/>
</dbReference>
<dbReference type="InterPro" id="IPR016047">
    <property type="entry name" value="M23ase_b-sheet_dom"/>
</dbReference>
<dbReference type="InterPro" id="IPR036779">
    <property type="entry name" value="LysM_dom_sf"/>
</dbReference>
<evidence type="ECO:0000313" key="5">
    <source>
        <dbReference type="EMBL" id="SEQ06346.1"/>
    </source>
</evidence>
<proteinExistence type="predicted"/>
<dbReference type="InterPro" id="IPR011055">
    <property type="entry name" value="Dup_hybrid_motif"/>
</dbReference>
<dbReference type="Gene3D" id="2.20.230.10">
    <property type="entry name" value="Resuscitation-promoting factor rpfb"/>
    <property type="match status" value="1"/>
</dbReference>
<feature type="domain" description="LysM" evidence="4">
    <location>
        <begin position="251"/>
        <end position="296"/>
    </location>
</feature>
<protein>
    <submittedName>
        <fullName evidence="5">Murein DD-endopeptidase MepM and murein hydrolase activator NlpD, contain LysM domain</fullName>
    </submittedName>
</protein>
<feature type="region of interest" description="Disordered" evidence="2">
    <location>
        <begin position="183"/>
        <end position="205"/>
    </location>
</feature>
<dbReference type="Pfam" id="PF01551">
    <property type="entry name" value="Peptidase_M23"/>
    <property type="match status" value="1"/>
</dbReference>
<reference evidence="5 6" key="1">
    <citation type="submission" date="2016-10" db="EMBL/GenBank/DDBJ databases">
        <authorList>
            <person name="de Groot N.N."/>
        </authorList>
    </citation>
    <scope>NUCLEOTIDE SEQUENCE [LARGE SCALE GENOMIC DNA]</scope>
    <source>
        <strain evidence="5 6">DSM 21633</strain>
    </source>
</reference>
<dbReference type="PANTHER" id="PTHR21666">
    <property type="entry name" value="PEPTIDASE-RELATED"/>
    <property type="match status" value="1"/>
</dbReference>
<dbReference type="CDD" id="cd00118">
    <property type="entry name" value="LysM"/>
    <property type="match status" value="1"/>
</dbReference>
<dbReference type="STRING" id="571933.SAMN05216362_10625"/>
<dbReference type="PANTHER" id="PTHR21666:SF270">
    <property type="entry name" value="MUREIN HYDROLASE ACTIVATOR ENVC"/>
    <property type="match status" value="1"/>
</dbReference>
<gene>
    <name evidence="5" type="ORF">SAMN05216362_10625</name>
</gene>
<keyword evidence="1" id="KW-0732">Signal</keyword>
<dbReference type="AlphaFoldDB" id="A0A1H9CYN9"/>
<dbReference type="PROSITE" id="PS51109">
    <property type="entry name" value="G5"/>
    <property type="match status" value="1"/>
</dbReference>
<evidence type="ECO:0000256" key="2">
    <source>
        <dbReference type="SAM" id="MobiDB-lite"/>
    </source>
</evidence>
<dbReference type="SUPFAM" id="SSF54106">
    <property type="entry name" value="LysM domain"/>
    <property type="match status" value="1"/>
</dbReference>
<dbReference type="PROSITE" id="PS51782">
    <property type="entry name" value="LYSM"/>
    <property type="match status" value="1"/>
</dbReference>
<dbReference type="RefSeq" id="WP_175615169.1">
    <property type="nucleotide sequence ID" value="NZ_CAESCL010000024.1"/>
</dbReference>
<feature type="domain" description="G5" evidence="3">
    <location>
        <begin position="303"/>
        <end position="383"/>
    </location>
</feature>
<evidence type="ECO:0000313" key="6">
    <source>
        <dbReference type="Proteomes" id="UP000199427"/>
    </source>
</evidence>
<dbReference type="Pfam" id="PF07501">
    <property type="entry name" value="G5"/>
    <property type="match status" value="1"/>
</dbReference>
<dbReference type="Proteomes" id="UP000199427">
    <property type="component" value="Unassembled WGS sequence"/>
</dbReference>
<dbReference type="InterPro" id="IPR011098">
    <property type="entry name" value="G5_dom"/>
</dbReference>